<dbReference type="AlphaFoldDB" id="U2P2W7"/>
<name>U2P2W7_9BACT</name>
<keyword evidence="2" id="KW-1185">Reference proteome</keyword>
<reference evidence="1 2" key="1">
    <citation type="submission" date="2013-08" db="EMBL/GenBank/DDBJ databases">
        <authorList>
            <person name="Durkin A.S."/>
            <person name="Haft D.R."/>
            <person name="McCorrison J."/>
            <person name="Torralba M."/>
            <person name="Gillis M."/>
            <person name="Haft D.H."/>
            <person name="Methe B."/>
            <person name="Sutton G."/>
            <person name="Nelson K.E."/>
        </authorList>
    </citation>
    <scope>NUCLEOTIDE SEQUENCE [LARGE SCALE GENOMIC DNA]</scope>
    <source>
        <strain evidence="1 2">F0067</strain>
    </source>
</reference>
<accession>U2P2W7</accession>
<dbReference type="Proteomes" id="UP000016648">
    <property type="component" value="Unassembled WGS sequence"/>
</dbReference>
<evidence type="ECO:0000313" key="2">
    <source>
        <dbReference type="Proteomes" id="UP000016648"/>
    </source>
</evidence>
<dbReference type="EMBL" id="AWEY01000038">
    <property type="protein sequence ID" value="ERK38506.1"/>
    <property type="molecule type" value="Genomic_DNA"/>
</dbReference>
<comment type="caution">
    <text evidence="1">The sequence shown here is derived from an EMBL/GenBank/DDBJ whole genome shotgun (WGS) entry which is preliminary data.</text>
</comment>
<protein>
    <submittedName>
        <fullName evidence="1">Uncharacterized protein</fullName>
    </submittedName>
</protein>
<dbReference type="PATRIC" id="fig|1115809.3.peg.2260"/>
<gene>
    <name evidence="1" type="ORF">HMPREF9135_1488</name>
</gene>
<proteinExistence type="predicted"/>
<sequence>MNKNELGNTDKTTWTYRLPSFLPSGFLPTLQNHHVFQAKGLCVLRLSRRAN</sequence>
<evidence type="ECO:0000313" key="1">
    <source>
        <dbReference type="EMBL" id="ERK38506.1"/>
    </source>
</evidence>
<organism evidence="1 2">
    <name type="scientific">Segatella baroniae F0067</name>
    <dbReference type="NCBI Taxonomy" id="1115809"/>
    <lineage>
        <taxon>Bacteria</taxon>
        <taxon>Pseudomonadati</taxon>
        <taxon>Bacteroidota</taxon>
        <taxon>Bacteroidia</taxon>
        <taxon>Bacteroidales</taxon>
        <taxon>Prevotellaceae</taxon>
        <taxon>Segatella</taxon>
    </lineage>
</organism>